<dbReference type="Proteomes" id="UP000196655">
    <property type="component" value="Unassembled WGS sequence"/>
</dbReference>
<dbReference type="Gene3D" id="3.40.1620.10">
    <property type="entry name" value="YefM-like domain"/>
    <property type="match status" value="1"/>
</dbReference>
<gene>
    <name evidence="2" type="ORF">BWR60_18580</name>
</gene>
<proteinExistence type="inferred from homology"/>
<name>A0A211ZKM7_9PROT</name>
<sequence length="71" mass="7887">MWTVEDAKVHLSEILRRARAGEPQVIGTRDPCVVISAEAFAALTRPDDQHLGCWLIQHAPSGIEIELPSRK</sequence>
<evidence type="ECO:0000256" key="1">
    <source>
        <dbReference type="ARBA" id="ARBA00009981"/>
    </source>
</evidence>
<dbReference type="STRING" id="1122125.GCA_000423185_05427"/>
<comment type="similarity">
    <text evidence="1">Belongs to the phD/YefM antitoxin family.</text>
</comment>
<dbReference type="InterPro" id="IPR036165">
    <property type="entry name" value="YefM-like_sf"/>
</dbReference>
<dbReference type="SUPFAM" id="SSF143120">
    <property type="entry name" value="YefM-like"/>
    <property type="match status" value="1"/>
</dbReference>
<dbReference type="RefSeq" id="WP_088152524.1">
    <property type="nucleotide sequence ID" value="NZ_NHON01000034.1"/>
</dbReference>
<accession>A0A211ZKM7</accession>
<dbReference type="EMBL" id="NHON01000034">
    <property type="protein sequence ID" value="OWJ65637.1"/>
    <property type="molecule type" value="Genomic_DNA"/>
</dbReference>
<dbReference type="OrthoDB" id="517402at2"/>
<dbReference type="NCBIfam" id="TIGR01552">
    <property type="entry name" value="phd_fam"/>
    <property type="match status" value="1"/>
</dbReference>
<evidence type="ECO:0008006" key="4">
    <source>
        <dbReference type="Google" id="ProtNLM"/>
    </source>
</evidence>
<comment type="caution">
    <text evidence="2">The sequence shown here is derived from an EMBL/GenBank/DDBJ whole genome shotgun (WGS) entry which is preliminary data.</text>
</comment>
<evidence type="ECO:0000313" key="2">
    <source>
        <dbReference type="EMBL" id="OWJ65637.1"/>
    </source>
</evidence>
<organism evidence="2 3">
    <name type="scientific">Inquilinus limosus</name>
    <dbReference type="NCBI Taxonomy" id="171674"/>
    <lineage>
        <taxon>Bacteria</taxon>
        <taxon>Pseudomonadati</taxon>
        <taxon>Pseudomonadota</taxon>
        <taxon>Alphaproteobacteria</taxon>
        <taxon>Rhodospirillales</taxon>
        <taxon>Rhodospirillaceae</taxon>
        <taxon>Inquilinus</taxon>
    </lineage>
</organism>
<reference evidence="3" key="1">
    <citation type="submission" date="2017-05" db="EMBL/GenBank/DDBJ databases">
        <authorList>
            <person name="Macchi M."/>
            <person name="Festa S."/>
            <person name="Coppotelli B.M."/>
            <person name="Morelli I.S."/>
        </authorList>
    </citation>
    <scope>NUCLEOTIDE SEQUENCE [LARGE SCALE GENOMIC DNA]</scope>
    <source>
        <strain evidence="3">I</strain>
    </source>
</reference>
<dbReference type="AlphaFoldDB" id="A0A211ZKM7"/>
<protein>
    <recommendedName>
        <fullName evidence="4">Antitoxin</fullName>
    </recommendedName>
</protein>
<evidence type="ECO:0000313" key="3">
    <source>
        <dbReference type="Proteomes" id="UP000196655"/>
    </source>
</evidence>
<keyword evidence="3" id="KW-1185">Reference proteome</keyword>